<dbReference type="AlphaFoldDB" id="D6SLS6"/>
<dbReference type="EMBL" id="ACJN02000001">
    <property type="protein sequence ID" value="EFI35637.1"/>
    <property type="molecule type" value="Genomic_DNA"/>
</dbReference>
<dbReference type="NCBIfam" id="NF045707">
    <property type="entry name" value="Dbac_1936_reg"/>
    <property type="match status" value="1"/>
</dbReference>
<accession>D6SLS6</accession>
<dbReference type="RefSeq" id="WP_008868766.1">
    <property type="nucleotide sequence ID" value="NZ_ACJN02000001.1"/>
</dbReference>
<evidence type="ECO:0000256" key="1">
    <source>
        <dbReference type="ARBA" id="ARBA00023015"/>
    </source>
</evidence>
<dbReference type="PROSITE" id="PS50987">
    <property type="entry name" value="HTH_ARSR_2"/>
    <property type="match status" value="1"/>
</dbReference>
<keyword evidence="3" id="KW-0804">Transcription</keyword>
<keyword evidence="2" id="KW-0238">DNA-binding</keyword>
<dbReference type="Proteomes" id="UP000005496">
    <property type="component" value="Unassembled WGS sequence"/>
</dbReference>
<evidence type="ECO:0000259" key="4">
    <source>
        <dbReference type="PROSITE" id="PS50987"/>
    </source>
</evidence>
<dbReference type="InterPro" id="IPR051011">
    <property type="entry name" value="Metal_resp_trans_reg"/>
</dbReference>
<evidence type="ECO:0000256" key="2">
    <source>
        <dbReference type="ARBA" id="ARBA00023125"/>
    </source>
</evidence>
<keyword evidence="1" id="KW-0805">Transcription regulation</keyword>
<evidence type="ECO:0000256" key="3">
    <source>
        <dbReference type="ARBA" id="ARBA00023163"/>
    </source>
</evidence>
<dbReference type="InterPro" id="IPR036388">
    <property type="entry name" value="WH-like_DNA-bd_sf"/>
</dbReference>
<dbReference type="Pfam" id="PF12840">
    <property type="entry name" value="HTH_20"/>
    <property type="match status" value="1"/>
</dbReference>
<dbReference type="InterPro" id="IPR011991">
    <property type="entry name" value="ArsR-like_HTH"/>
</dbReference>
<dbReference type="InterPro" id="IPR001845">
    <property type="entry name" value="HTH_ArsR_DNA-bd_dom"/>
</dbReference>
<organism evidence="5 6">
    <name type="scientific">Desulfonatronospira thiodismutans ASO3-1</name>
    <dbReference type="NCBI Taxonomy" id="555779"/>
    <lineage>
        <taxon>Bacteria</taxon>
        <taxon>Pseudomonadati</taxon>
        <taxon>Thermodesulfobacteriota</taxon>
        <taxon>Desulfovibrionia</taxon>
        <taxon>Desulfovibrionales</taxon>
        <taxon>Desulfonatronovibrionaceae</taxon>
        <taxon>Desulfonatronospira</taxon>
    </lineage>
</organism>
<dbReference type="GO" id="GO:0003677">
    <property type="term" value="F:DNA binding"/>
    <property type="evidence" value="ECO:0007669"/>
    <property type="project" value="UniProtKB-KW"/>
</dbReference>
<evidence type="ECO:0000313" key="6">
    <source>
        <dbReference type="Proteomes" id="UP000005496"/>
    </source>
</evidence>
<dbReference type="GO" id="GO:0003700">
    <property type="term" value="F:DNA-binding transcription factor activity"/>
    <property type="evidence" value="ECO:0007669"/>
    <property type="project" value="InterPro"/>
</dbReference>
<dbReference type="Gene3D" id="1.10.10.10">
    <property type="entry name" value="Winged helix-like DNA-binding domain superfamily/Winged helix DNA-binding domain"/>
    <property type="match status" value="1"/>
</dbReference>
<dbReference type="NCBIfam" id="NF033788">
    <property type="entry name" value="HTH_metalloreg"/>
    <property type="match status" value="1"/>
</dbReference>
<reference evidence="5" key="1">
    <citation type="submission" date="2010-05" db="EMBL/GenBank/DDBJ databases">
        <title>The draft genome of Desulfonatronospira thiodismutans ASO3-1.</title>
        <authorList>
            <consortium name="US DOE Joint Genome Institute (JGI-PGF)"/>
            <person name="Lucas S."/>
            <person name="Copeland A."/>
            <person name="Lapidus A."/>
            <person name="Cheng J.-F."/>
            <person name="Bruce D."/>
            <person name="Goodwin L."/>
            <person name="Pitluck S."/>
            <person name="Chertkov O."/>
            <person name="Brettin T."/>
            <person name="Detter J.C."/>
            <person name="Han C."/>
            <person name="Land M.L."/>
            <person name="Hauser L."/>
            <person name="Kyrpides N."/>
            <person name="Mikhailova N."/>
            <person name="Muyzer G."/>
            <person name="Woyke T."/>
        </authorList>
    </citation>
    <scope>NUCLEOTIDE SEQUENCE [LARGE SCALE GENOMIC DNA]</scope>
    <source>
        <strain evidence="5">ASO3-1</strain>
    </source>
</reference>
<evidence type="ECO:0000313" key="5">
    <source>
        <dbReference type="EMBL" id="EFI35637.1"/>
    </source>
</evidence>
<proteinExistence type="predicted"/>
<sequence>MTDSKNNQPRESLQNAAQLAKALGDANRLRILRCLGSERQSVSALVEQLDLSQPLVSHHLRELKRLLLVIVERQGPFVYYSLNDPRVLDVLDQLEQLAQLVLDKRSNL</sequence>
<dbReference type="eggNOG" id="COG0640">
    <property type="taxonomic scope" value="Bacteria"/>
</dbReference>
<dbReference type="OrthoDB" id="9790747at2"/>
<dbReference type="PRINTS" id="PR00778">
    <property type="entry name" value="HTHARSR"/>
</dbReference>
<keyword evidence="6" id="KW-1185">Reference proteome</keyword>
<name>D6SLS6_9BACT</name>
<gene>
    <name evidence="5" type="ORF">Dthio_PD3066</name>
</gene>
<dbReference type="PANTHER" id="PTHR43132">
    <property type="entry name" value="ARSENICAL RESISTANCE OPERON REPRESSOR ARSR-RELATED"/>
    <property type="match status" value="1"/>
</dbReference>
<dbReference type="PANTHER" id="PTHR43132:SF2">
    <property type="entry name" value="ARSENICAL RESISTANCE OPERON REPRESSOR ARSR-RELATED"/>
    <property type="match status" value="1"/>
</dbReference>
<comment type="caution">
    <text evidence="5">The sequence shown here is derived from an EMBL/GenBank/DDBJ whole genome shotgun (WGS) entry which is preliminary data.</text>
</comment>
<dbReference type="SMART" id="SM00418">
    <property type="entry name" value="HTH_ARSR"/>
    <property type="match status" value="1"/>
</dbReference>
<dbReference type="SUPFAM" id="SSF46785">
    <property type="entry name" value="Winged helix' DNA-binding domain"/>
    <property type="match status" value="1"/>
</dbReference>
<protein>
    <submittedName>
        <fullName evidence="5">Transcriptional regulator, ArsR family</fullName>
    </submittedName>
</protein>
<feature type="domain" description="HTH arsR-type" evidence="4">
    <location>
        <begin position="8"/>
        <end position="102"/>
    </location>
</feature>
<dbReference type="CDD" id="cd00090">
    <property type="entry name" value="HTH_ARSR"/>
    <property type="match status" value="1"/>
</dbReference>
<dbReference type="InterPro" id="IPR036390">
    <property type="entry name" value="WH_DNA-bd_sf"/>
</dbReference>